<accession>A0ABQ2EHS9</accession>
<reference evidence="2" key="1">
    <citation type="journal article" date="2019" name="Int. J. Syst. Evol. Microbiol.">
        <title>The Global Catalogue of Microorganisms (GCM) 10K type strain sequencing project: providing services to taxonomists for standard genome sequencing and annotation.</title>
        <authorList>
            <consortium name="The Broad Institute Genomics Platform"/>
            <consortium name="The Broad Institute Genome Sequencing Center for Infectious Disease"/>
            <person name="Wu L."/>
            <person name="Ma J."/>
        </authorList>
    </citation>
    <scope>NUCLEOTIDE SEQUENCE [LARGE SCALE GENOMIC DNA]</scope>
    <source>
        <strain evidence="2">JCM 30331</strain>
    </source>
</reference>
<name>A0ABQ2EHS9_9DEIO</name>
<dbReference type="EMBL" id="BMPP01000001">
    <property type="protein sequence ID" value="GGK11821.1"/>
    <property type="molecule type" value="Genomic_DNA"/>
</dbReference>
<sequence>MYGLTYGVKWSDSADASAGISLGRVVVTKRTRDTFRPEIALARGPRNMTDPAEGDEAALFSWNWALAWTMTAGLKLFQQVSGAWVEVQPGAPFPNMPSSARHVALAFDQSARHMFGWEDDGQVRVRQWSLQTQEYIFRGPFPGVDPVLLNDIPLTYDIPASDVLLFYLSADRLRVCARVQRENYEVEHTMLTLPEPGVLDQVVVGQYRYQIYGATLAGVPWAYSSDRYAIPVRDYMRTGVETFTAGFLQPVVIIVEPVADTLSTGVQTMTAGRYVGLVIIHALPPGDEALTTGISPATAGQYLLVVIVHAIPIQAPGSASGYEHVESGIGPATAGRYPLSVVTAATADESMTTGIGPITGGRYVTA</sequence>
<gene>
    <name evidence="1" type="ORF">GCM10008955_01330</name>
</gene>
<evidence type="ECO:0000313" key="2">
    <source>
        <dbReference type="Proteomes" id="UP000647587"/>
    </source>
</evidence>
<protein>
    <submittedName>
        <fullName evidence="1">Uncharacterized protein</fullName>
    </submittedName>
</protein>
<dbReference type="Proteomes" id="UP000647587">
    <property type="component" value="Unassembled WGS sequence"/>
</dbReference>
<comment type="caution">
    <text evidence="1">The sequence shown here is derived from an EMBL/GenBank/DDBJ whole genome shotgun (WGS) entry which is preliminary data.</text>
</comment>
<proteinExistence type="predicted"/>
<keyword evidence="2" id="KW-1185">Reference proteome</keyword>
<organism evidence="1 2">
    <name type="scientific">Deinococcus malanensis</name>
    <dbReference type="NCBI Taxonomy" id="1706855"/>
    <lineage>
        <taxon>Bacteria</taxon>
        <taxon>Thermotogati</taxon>
        <taxon>Deinococcota</taxon>
        <taxon>Deinococci</taxon>
        <taxon>Deinococcales</taxon>
        <taxon>Deinococcaceae</taxon>
        <taxon>Deinococcus</taxon>
    </lineage>
</organism>
<evidence type="ECO:0000313" key="1">
    <source>
        <dbReference type="EMBL" id="GGK11821.1"/>
    </source>
</evidence>
<dbReference type="RefSeq" id="WP_189003580.1">
    <property type="nucleotide sequence ID" value="NZ_BMPP01000001.1"/>
</dbReference>